<dbReference type="Gene3D" id="2.40.10.220">
    <property type="entry name" value="predicted glycosyltransferase like domains"/>
    <property type="match status" value="1"/>
</dbReference>
<organism evidence="2">
    <name type="scientific">uncultured Pyrinomonadaceae bacterium</name>
    <dbReference type="NCBI Taxonomy" id="2283094"/>
    <lineage>
        <taxon>Bacteria</taxon>
        <taxon>Pseudomonadati</taxon>
        <taxon>Acidobacteriota</taxon>
        <taxon>Blastocatellia</taxon>
        <taxon>Blastocatellales</taxon>
        <taxon>Pyrinomonadaceae</taxon>
        <taxon>environmental samples</taxon>
    </lineage>
</organism>
<protein>
    <recommendedName>
        <fullName evidence="1">PilZ domain-containing protein</fullName>
    </recommendedName>
</protein>
<evidence type="ECO:0000313" key="2">
    <source>
        <dbReference type="EMBL" id="CAA9422281.1"/>
    </source>
</evidence>
<evidence type="ECO:0000259" key="1">
    <source>
        <dbReference type="Pfam" id="PF07238"/>
    </source>
</evidence>
<dbReference type="SUPFAM" id="SSF141371">
    <property type="entry name" value="PilZ domain-like"/>
    <property type="match status" value="1"/>
</dbReference>
<accession>A0A6J4PSG0</accession>
<reference evidence="2" key="1">
    <citation type="submission" date="2020-02" db="EMBL/GenBank/DDBJ databases">
        <authorList>
            <person name="Meier V. D."/>
        </authorList>
    </citation>
    <scope>NUCLEOTIDE SEQUENCE</scope>
    <source>
        <strain evidence="2">AVDCRST_MAG74</strain>
    </source>
</reference>
<dbReference type="EMBL" id="CADCUR010000275">
    <property type="protein sequence ID" value="CAA9422281.1"/>
    <property type="molecule type" value="Genomic_DNA"/>
</dbReference>
<dbReference type="InterPro" id="IPR009875">
    <property type="entry name" value="PilZ_domain"/>
</dbReference>
<proteinExistence type="predicted"/>
<sequence length="110" mass="12182">MLPEETDEPLVFKERRQSDRRKLIVSVNYEGSDTTGIASTREIGIGGLYLVTNAPLETGTPLFMRMTIGGEEVGLNGMVIYTNPGHGVGIRFQTISEKNEALLKRELNLE</sequence>
<dbReference type="AlphaFoldDB" id="A0A6J4PSG0"/>
<dbReference type="Pfam" id="PF07238">
    <property type="entry name" value="PilZ"/>
    <property type="match status" value="1"/>
</dbReference>
<name>A0A6J4PSG0_9BACT</name>
<dbReference type="GO" id="GO:0035438">
    <property type="term" value="F:cyclic-di-GMP binding"/>
    <property type="evidence" value="ECO:0007669"/>
    <property type="project" value="InterPro"/>
</dbReference>
<feature type="domain" description="PilZ" evidence="1">
    <location>
        <begin position="14"/>
        <end position="107"/>
    </location>
</feature>
<gene>
    <name evidence="2" type="ORF">AVDCRST_MAG74-3332</name>
</gene>